<keyword evidence="4 6" id="KW-1133">Transmembrane helix</keyword>
<dbReference type="PANTHER" id="PTHR12677:SF59">
    <property type="entry name" value="GOLGI APPARATUS MEMBRANE PROTEIN TVP38-RELATED"/>
    <property type="match status" value="1"/>
</dbReference>
<accession>A0ABQ6VWZ9</accession>
<feature type="domain" description="VTT" evidence="7">
    <location>
        <begin position="90"/>
        <end position="208"/>
    </location>
</feature>
<evidence type="ECO:0000259" key="7">
    <source>
        <dbReference type="Pfam" id="PF09335"/>
    </source>
</evidence>
<evidence type="ECO:0000256" key="6">
    <source>
        <dbReference type="RuleBase" id="RU366058"/>
    </source>
</evidence>
<keyword evidence="9" id="KW-1185">Reference proteome</keyword>
<name>A0ABQ6VWZ9_9PROT</name>
<evidence type="ECO:0000256" key="2">
    <source>
        <dbReference type="ARBA" id="ARBA00022475"/>
    </source>
</evidence>
<reference evidence="8 9" key="1">
    <citation type="submission" date="2018-09" db="EMBL/GenBank/DDBJ databases">
        <title>Genome sequence and characterization of the bcs clusters for the production of nanocellulose from the low pH resistant strain Komagataeibacter medellinensis ID13488.</title>
        <authorList>
            <person name="Hernandez-Arriaga A.M."/>
            <person name="Del Cerro C."/>
            <person name="Urbina L."/>
            <person name="Eceiza A."/>
            <person name="Retegi A."/>
            <person name="Prieto M.A."/>
        </authorList>
    </citation>
    <scope>NUCLEOTIDE SEQUENCE [LARGE SCALE GENOMIC DNA]</scope>
    <source>
        <strain evidence="8 9">ID13488</strain>
    </source>
</reference>
<sequence>MLGAKGDIMPITRDACMTVPHTAHLPPPPGSLRVLVRPVAMLAGFAALAALAGRTPWVRHMLMVGPGLHAGPQGAMVFVLAASVFCAFGLPRQAVCFAAGAAYGIGAGCGLATLATVAGCLCGYGWGRWVGGVGVRLPARLGSVMARLGDFVRREPFAAVLTWRLMPVGSALVLNLACGMLGVRVVPFALATLLGSLPQTVVFVLVGSGMRFDGPWRTITAVVLFGLSALVGLWLMRRVRAGQGAPTRVWS</sequence>
<dbReference type="PANTHER" id="PTHR12677">
    <property type="entry name" value="GOLGI APPARATUS MEMBRANE PROTEIN TVP38-RELATED"/>
    <property type="match status" value="1"/>
</dbReference>
<feature type="transmembrane region" description="Helical" evidence="6">
    <location>
        <begin position="34"/>
        <end position="53"/>
    </location>
</feature>
<keyword evidence="2 6" id="KW-1003">Cell membrane</keyword>
<feature type="transmembrane region" description="Helical" evidence="6">
    <location>
        <begin position="102"/>
        <end position="126"/>
    </location>
</feature>
<comment type="subcellular location">
    <subcellularLocation>
        <location evidence="1 6">Cell membrane</location>
        <topology evidence="1 6">Multi-pass membrane protein</topology>
    </subcellularLocation>
</comment>
<dbReference type="InterPro" id="IPR015414">
    <property type="entry name" value="TMEM64"/>
</dbReference>
<evidence type="ECO:0000256" key="4">
    <source>
        <dbReference type="ARBA" id="ARBA00022989"/>
    </source>
</evidence>
<comment type="caution">
    <text evidence="8">The sequence shown here is derived from an EMBL/GenBank/DDBJ whole genome shotgun (WGS) entry which is preliminary data.</text>
</comment>
<dbReference type="Pfam" id="PF09335">
    <property type="entry name" value="VTT_dom"/>
    <property type="match status" value="1"/>
</dbReference>
<feature type="transmembrane region" description="Helical" evidence="6">
    <location>
        <begin position="218"/>
        <end position="236"/>
    </location>
</feature>
<dbReference type="Proteomes" id="UP000427842">
    <property type="component" value="Unassembled WGS sequence"/>
</dbReference>
<evidence type="ECO:0000313" key="8">
    <source>
        <dbReference type="EMBL" id="KAB8124710.1"/>
    </source>
</evidence>
<dbReference type="InterPro" id="IPR032816">
    <property type="entry name" value="VTT_dom"/>
</dbReference>
<evidence type="ECO:0000313" key="9">
    <source>
        <dbReference type="Proteomes" id="UP000427842"/>
    </source>
</evidence>
<gene>
    <name evidence="8" type="ORF">D3W54_11570</name>
</gene>
<keyword evidence="5 6" id="KW-0472">Membrane</keyword>
<feature type="transmembrane region" description="Helical" evidence="6">
    <location>
        <begin position="185"/>
        <end position="206"/>
    </location>
</feature>
<feature type="transmembrane region" description="Helical" evidence="6">
    <location>
        <begin position="157"/>
        <end position="178"/>
    </location>
</feature>
<comment type="similarity">
    <text evidence="6">Belongs to the TVP38/TMEM64 family.</text>
</comment>
<proteinExistence type="inferred from homology"/>
<feature type="transmembrane region" description="Helical" evidence="6">
    <location>
        <begin position="73"/>
        <end position="90"/>
    </location>
</feature>
<evidence type="ECO:0000256" key="5">
    <source>
        <dbReference type="ARBA" id="ARBA00023136"/>
    </source>
</evidence>
<evidence type="ECO:0000256" key="3">
    <source>
        <dbReference type="ARBA" id="ARBA00022692"/>
    </source>
</evidence>
<organism evidence="8 9">
    <name type="scientific">Komagataeibacter medellinensis</name>
    <dbReference type="NCBI Taxonomy" id="1177712"/>
    <lineage>
        <taxon>Bacteria</taxon>
        <taxon>Pseudomonadati</taxon>
        <taxon>Pseudomonadota</taxon>
        <taxon>Alphaproteobacteria</taxon>
        <taxon>Acetobacterales</taxon>
        <taxon>Acetobacteraceae</taxon>
        <taxon>Komagataeibacter</taxon>
    </lineage>
</organism>
<protein>
    <recommendedName>
        <fullName evidence="6">TVP38/TMEM64 family membrane protein</fullName>
    </recommendedName>
</protein>
<dbReference type="EMBL" id="QYAZ01000001">
    <property type="protein sequence ID" value="KAB8124710.1"/>
    <property type="molecule type" value="Genomic_DNA"/>
</dbReference>
<evidence type="ECO:0000256" key="1">
    <source>
        <dbReference type="ARBA" id="ARBA00004651"/>
    </source>
</evidence>
<keyword evidence="3 6" id="KW-0812">Transmembrane</keyword>